<feature type="transmembrane region" description="Helical" evidence="6">
    <location>
        <begin position="426"/>
        <end position="449"/>
    </location>
</feature>
<feature type="transmembrane region" description="Helical" evidence="6">
    <location>
        <begin position="195"/>
        <end position="214"/>
    </location>
</feature>
<dbReference type="EMBL" id="SMKZ01000024">
    <property type="protein sequence ID" value="TDE08434.1"/>
    <property type="molecule type" value="Genomic_DNA"/>
</dbReference>
<dbReference type="GO" id="GO:0005886">
    <property type="term" value="C:plasma membrane"/>
    <property type="evidence" value="ECO:0007669"/>
    <property type="project" value="UniProtKB-SubCell"/>
</dbReference>
<feature type="transmembrane region" description="Helical" evidence="6">
    <location>
        <begin position="461"/>
        <end position="482"/>
    </location>
</feature>
<dbReference type="InterPro" id="IPR011701">
    <property type="entry name" value="MFS"/>
</dbReference>
<organism evidence="8 9">
    <name type="scientific">Jiangella asiatica</name>
    <dbReference type="NCBI Taxonomy" id="2530372"/>
    <lineage>
        <taxon>Bacteria</taxon>
        <taxon>Bacillati</taxon>
        <taxon>Actinomycetota</taxon>
        <taxon>Actinomycetes</taxon>
        <taxon>Jiangellales</taxon>
        <taxon>Jiangellaceae</taxon>
        <taxon>Jiangella</taxon>
    </lineage>
</organism>
<sequence>MPVSDTTPGPTTPPPGEPWSDPAPGDRSYSPRRRAALAITLLAVLMDMVDATILNVALPSVQADLDASSTQLEWSLAGYTLAFATAMITGARLGDRYGRRRVYLAGLAGFVVTSTLAGLATGPETLVAARVLQGASAALMVPQVLAMLQVEFPLAERARAMSLYGMTFAVGGIGGPLLGGVLLEADLFGLGWRPIFFINIPIGIAAFIGTLVLARESRAEHADTADLRGTLIATGGLLAVLFPLVEGRELDWPLWTFALMATAPVLLWLFIRYERRVVRRGESPIIDPALFRHRGAVGGLTVAVLFFAAQAYTLVMTLHLQAGVGFSPLRTAAALVPFTVGIGIGAVFAGRLVPLGRRVVMAGSLIMALGMAMILVAVDRSGAELEQWQLVPGMVVGGLGMAMVAQTLVTIVLAKVPTTAAGGASSLVNTSIQVGVAAGIAVVGTVYFAMLDGGEPPVDSATVGLLVVIGLLVLAAALAFVLPPDRLPADDGSEQRRGEEPDAHDDVDDGAPLGVRP</sequence>
<dbReference type="Proteomes" id="UP000294739">
    <property type="component" value="Unassembled WGS sequence"/>
</dbReference>
<keyword evidence="4 6" id="KW-0472">Membrane</keyword>
<dbReference type="Pfam" id="PF07690">
    <property type="entry name" value="MFS_1"/>
    <property type="match status" value="1"/>
</dbReference>
<dbReference type="Gene3D" id="1.20.1720.10">
    <property type="entry name" value="Multidrug resistance protein D"/>
    <property type="match status" value="1"/>
</dbReference>
<evidence type="ECO:0000256" key="2">
    <source>
        <dbReference type="ARBA" id="ARBA00022692"/>
    </source>
</evidence>
<dbReference type="RefSeq" id="WP_131896687.1">
    <property type="nucleotide sequence ID" value="NZ_SMKZ01000024.1"/>
</dbReference>
<dbReference type="PANTHER" id="PTHR42718:SF39">
    <property type="entry name" value="ACTINORHODIN TRANSPORTER-RELATED"/>
    <property type="match status" value="1"/>
</dbReference>
<feature type="transmembrane region" description="Helical" evidence="6">
    <location>
        <begin position="102"/>
        <end position="121"/>
    </location>
</feature>
<dbReference type="InterPro" id="IPR020846">
    <property type="entry name" value="MFS_dom"/>
</dbReference>
<dbReference type="AlphaFoldDB" id="A0A4R5DAG7"/>
<dbReference type="InterPro" id="IPR036259">
    <property type="entry name" value="MFS_trans_sf"/>
</dbReference>
<dbReference type="Gene3D" id="1.20.1250.20">
    <property type="entry name" value="MFS general substrate transporter like domains"/>
    <property type="match status" value="1"/>
</dbReference>
<dbReference type="OrthoDB" id="783189at2"/>
<evidence type="ECO:0000259" key="7">
    <source>
        <dbReference type="PROSITE" id="PS50850"/>
    </source>
</evidence>
<dbReference type="InParanoid" id="A0A4R5DAG7"/>
<feature type="transmembrane region" description="Helical" evidence="6">
    <location>
        <begin position="160"/>
        <end position="183"/>
    </location>
</feature>
<dbReference type="PROSITE" id="PS50850">
    <property type="entry name" value="MFS"/>
    <property type="match status" value="1"/>
</dbReference>
<keyword evidence="9" id="KW-1185">Reference proteome</keyword>
<gene>
    <name evidence="8" type="ORF">E1269_17125</name>
</gene>
<evidence type="ECO:0000313" key="8">
    <source>
        <dbReference type="EMBL" id="TDE08434.1"/>
    </source>
</evidence>
<feature type="compositionally biased region" description="Basic and acidic residues" evidence="5">
    <location>
        <begin position="487"/>
        <end position="501"/>
    </location>
</feature>
<evidence type="ECO:0000256" key="6">
    <source>
        <dbReference type="SAM" id="Phobius"/>
    </source>
</evidence>
<evidence type="ECO:0000256" key="4">
    <source>
        <dbReference type="ARBA" id="ARBA00023136"/>
    </source>
</evidence>
<proteinExistence type="predicted"/>
<feature type="transmembrane region" description="Helical" evidence="6">
    <location>
        <begin position="332"/>
        <end position="352"/>
    </location>
</feature>
<dbReference type="PANTHER" id="PTHR42718">
    <property type="entry name" value="MAJOR FACILITATOR SUPERFAMILY MULTIDRUG TRANSPORTER MFSC"/>
    <property type="match status" value="1"/>
</dbReference>
<feature type="region of interest" description="Disordered" evidence="5">
    <location>
        <begin position="487"/>
        <end position="517"/>
    </location>
</feature>
<feature type="transmembrane region" description="Helical" evidence="6">
    <location>
        <begin position="252"/>
        <end position="271"/>
    </location>
</feature>
<comment type="subcellular location">
    <subcellularLocation>
        <location evidence="1">Cell membrane</location>
        <topology evidence="1">Multi-pass membrane protein</topology>
    </subcellularLocation>
</comment>
<keyword evidence="3 6" id="KW-1133">Transmembrane helix</keyword>
<name>A0A4R5DAG7_9ACTN</name>
<feature type="transmembrane region" description="Helical" evidence="6">
    <location>
        <begin position="291"/>
        <end position="312"/>
    </location>
</feature>
<accession>A0A4R5DAG7</accession>
<feature type="region of interest" description="Disordered" evidence="5">
    <location>
        <begin position="1"/>
        <end position="28"/>
    </location>
</feature>
<feature type="transmembrane region" description="Helical" evidence="6">
    <location>
        <begin position="390"/>
        <end position="414"/>
    </location>
</feature>
<evidence type="ECO:0000256" key="3">
    <source>
        <dbReference type="ARBA" id="ARBA00022989"/>
    </source>
</evidence>
<keyword evidence="2 6" id="KW-0812">Transmembrane</keyword>
<feature type="transmembrane region" description="Helical" evidence="6">
    <location>
        <begin position="76"/>
        <end position="95"/>
    </location>
</feature>
<evidence type="ECO:0000256" key="1">
    <source>
        <dbReference type="ARBA" id="ARBA00004651"/>
    </source>
</evidence>
<feature type="transmembrane region" description="Helical" evidence="6">
    <location>
        <begin position="226"/>
        <end position="246"/>
    </location>
</feature>
<feature type="transmembrane region" description="Helical" evidence="6">
    <location>
        <begin position="127"/>
        <end position="148"/>
    </location>
</feature>
<dbReference type="GO" id="GO:0022857">
    <property type="term" value="F:transmembrane transporter activity"/>
    <property type="evidence" value="ECO:0007669"/>
    <property type="project" value="InterPro"/>
</dbReference>
<evidence type="ECO:0000313" key="9">
    <source>
        <dbReference type="Proteomes" id="UP000294739"/>
    </source>
</evidence>
<feature type="transmembrane region" description="Helical" evidence="6">
    <location>
        <begin position="359"/>
        <end position="378"/>
    </location>
</feature>
<comment type="caution">
    <text evidence="8">The sequence shown here is derived from an EMBL/GenBank/DDBJ whole genome shotgun (WGS) entry which is preliminary data.</text>
</comment>
<feature type="transmembrane region" description="Helical" evidence="6">
    <location>
        <begin position="35"/>
        <end position="56"/>
    </location>
</feature>
<dbReference type="SUPFAM" id="SSF103473">
    <property type="entry name" value="MFS general substrate transporter"/>
    <property type="match status" value="1"/>
</dbReference>
<protein>
    <submittedName>
        <fullName evidence="8">MFS transporter</fullName>
    </submittedName>
</protein>
<dbReference type="CDD" id="cd17321">
    <property type="entry name" value="MFS_MMR_MDR_like"/>
    <property type="match status" value="1"/>
</dbReference>
<evidence type="ECO:0000256" key="5">
    <source>
        <dbReference type="SAM" id="MobiDB-lite"/>
    </source>
</evidence>
<feature type="domain" description="Major facilitator superfamily (MFS) profile" evidence="7">
    <location>
        <begin position="36"/>
        <end position="487"/>
    </location>
</feature>
<reference evidence="8 9" key="1">
    <citation type="submission" date="2019-03" db="EMBL/GenBank/DDBJ databases">
        <title>Draft genome sequences of novel Actinobacteria.</title>
        <authorList>
            <person name="Sahin N."/>
            <person name="Ay H."/>
            <person name="Saygin H."/>
        </authorList>
    </citation>
    <scope>NUCLEOTIDE SEQUENCE [LARGE SCALE GENOMIC DNA]</scope>
    <source>
        <strain evidence="8 9">5K138</strain>
    </source>
</reference>